<comment type="caution">
    <text evidence="4">The sequence shown here is derived from an EMBL/GenBank/DDBJ whole genome shotgun (WGS) entry which is preliminary data.</text>
</comment>
<dbReference type="EMBL" id="NKHU02000177">
    <property type="protein sequence ID" value="RHZ49506.1"/>
    <property type="molecule type" value="Genomic_DNA"/>
</dbReference>
<dbReference type="RefSeq" id="XP_026612380.1">
    <property type="nucleotide sequence ID" value="XM_026759206.1"/>
</dbReference>
<dbReference type="Pfam" id="PF22725">
    <property type="entry name" value="GFO_IDH_MocA_C3"/>
    <property type="match status" value="1"/>
</dbReference>
<proteinExistence type="inferred from homology"/>
<comment type="similarity">
    <text evidence="1">Belongs to the Gfo/Idh/MocA family.</text>
</comment>
<accession>A0A397GJ97</accession>
<keyword evidence="5" id="KW-1185">Reference proteome</keyword>
<evidence type="ECO:0000259" key="3">
    <source>
        <dbReference type="Pfam" id="PF22725"/>
    </source>
</evidence>
<dbReference type="STRING" id="41047.A0A397GJ97"/>
<dbReference type="InterPro" id="IPR055170">
    <property type="entry name" value="GFO_IDH_MocA-like_dom"/>
</dbReference>
<dbReference type="Gene3D" id="3.30.360.10">
    <property type="entry name" value="Dihydrodipicolinate Reductase, domain 2"/>
    <property type="match status" value="1"/>
</dbReference>
<dbReference type="OrthoDB" id="6417021at2759"/>
<dbReference type="VEuPathDB" id="FungiDB:CDV56_105587"/>
<dbReference type="GO" id="GO:0016491">
    <property type="term" value="F:oxidoreductase activity"/>
    <property type="evidence" value="ECO:0007669"/>
    <property type="project" value="UniProtKB-KW"/>
</dbReference>
<dbReference type="SUPFAM" id="SSF51735">
    <property type="entry name" value="NAD(P)-binding Rossmann-fold domains"/>
    <property type="match status" value="1"/>
</dbReference>
<protein>
    <recommendedName>
        <fullName evidence="3">GFO/IDH/MocA-like oxidoreductase domain-containing protein</fullName>
    </recommendedName>
</protein>
<feature type="domain" description="GFO/IDH/MocA-like oxidoreductase" evidence="3">
    <location>
        <begin position="145"/>
        <end position="228"/>
    </location>
</feature>
<evidence type="ECO:0000256" key="1">
    <source>
        <dbReference type="ARBA" id="ARBA00010928"/>
    </source>
</evidence>
<dbReference type="AlphaFoldDB" id="A0A397GJ97"/>
<dbReference type="GeneID" id="38127561"/>
<keyword evidence="2" id="KW-0560">Oxidoreductase</keyword>
<evidence type="ECO:0000313" key="5">
    <source>
        <dbReference type="Proteomes" id="UP000215305"/>
    </source>
</evidence>
<dbReference type="PANTHER" id="PTHR22604">
    <property type="entry name" value="OXIDOREDUCTASES"/>
    <property type="match status" value="1"/>
</dbReference>
<sequence>MKDSERIEDCLELVGTRDRVCMASIIAFITRNWQIYSPSELPKEPNALKFGILGAAKIAPSALIKPAKTHPEVIIQAVAARNKQKAIDYAKKHGIPQVHDSYEGTFFPHFPSEPTWQFFLSLIDRPNLERAVSVAKLPSYIISKNSIQFKYELGGGNMLDLGTYVMGVLRDVMGAEPEECTKCTVRRSPPPNELCDEAADATFRFPGDLIGEAVMDMRASVSTLPTFKVTVIHKARESKKIYTFKDAGIDEPSELSWISYRHQLEQFVNRIRGREGSGLWVRNEDSLAQAKMIDMAYEKSGLPLRPTSKFVRLEAST</sequence>
<evidence type="ECO:0000256" key="2">
    <source>
        <dbReference type="ARBA" id="ARBA00023002"/>
    </source>
</evidence>
<reference evidence="4" key="1">
    <citation type="submission" date="2018-08" db="EMBL/GenBank/DDBJ databases">
        <title>Draft genome sequence of azole-resistant Aspergillus thermomutatus (Neosartorya pseudofischeri) strain HMR AF 39, isolated from a human nasal aspirate.</title>
        <authorList>
            <person name="Parent-Michaud M."/>
            <person name="Dufresne P.J."/>
            <person name="Fournier E."/>
            <person name="Martineau C."/>
            <person name="Moreira S."/>
            <person name="Perkins V."/>
            <person name="De Repentigny L."/>
            <person name="Dufresne S.F."/>
        </authorList>
    </citation>
    <scope>NUCLEOTIDE SEQUENCE [LARGE SCALE GENOMIC DNA]</scope>
    <source>
        <strain evidence="4">HMR AF 39</strain>
    </source>
</reference>
<gene>
    <name evidence="4" type="ORF">CDV56_105587</name>
</gene>
<name>A0A397GJ97_ASPTH</name>
<dbReference type="SUPFAM" id="SSF55347">
    <property type="entry name" value="Glyceraldehyde-3-phosphate dehydrogenase-like, C-terminal domain"/>
    <property type="match status" value="1"/>
</dbReference>
<dbReference type="PANTHER" id="PTHR22604:SF105">
    <property type="entry name" value="TRANS-1,2-DIHYDROBENZENE-1,2-DIOL DEHYDROGENASE"/>
    <property type="match status" value="1"/>
</dbReference>
<dbReference type="Gene3D" id="3.40.50.720">
    <property type="entry name" value="NAD(P)-binding Rossmann-like Domain"/>
    <property type="match status" value="1"/>
</dbReference>
<evidence type="ECO:0000313" key="4">
    <source>
        <dbReference type="EMBL" id="RHZ49506.1"/>
    </source>
</evidence>
<dbReference type="InterPro" id="IPR050984">
    <property type="entry name" value="Gfo/Idh/MocA_domain"/>
</dbReference>
<dbReference type="Proteomes" id="UP000215305">
    <property type="component" value="Unassembled WGS sequence"/>
</dbReference>
<organism evidence="4 5">
    <name type="scientific">Aspergillus thermomutatus</name>
    <name type="common">Neosartorya pseudofischeri</name>
    <dbReference type="NCBI Taxonomy" id="41047"/>
    <lineage>
        <taxon>Eukaryota</taxon>
        <taxon>Fungi</taxon>
        <taxon>Dikarya</taxon>
        <taxon>Ascomycota</taxon>
        <taxon>Pezizomycotina</taxon>
        <taxon>Eurotiomycetes</taxon>
        <taxon>Eurotiomycetidae</taxon>
        <taxon>Eurotiales</taxon>
        <taxon>Aspergillaceae</taxon>
        <taxon>Aspergillus</taxon>
        <taxon>Aspergillus subgen. Fumigati</taxon>
    </lineage>
</organism>
<dbReference type="InterPro" id="IPR036291">
    <property type="entry name" value="NAD(P)-bd_dom_sf"/>
</dbReference>